<evidence type="ECO:0000256" key="3">
    <source>
        <dbReference type="ARBA" id="ARBA00022980"/>
    </source>
</evidence>
<dbReference type="Proteomes" id="UP000694521">
    <property type="component" value="Unplaced"/>
</dbReference>
<reference evidence="8" key="2">
    <citation type="submission" date="2025-09" db="UniProtKB">
        <authorList>
            <consortium name="Ensembl"/>
        </authorList>
    </citation>
    <scope>IDENTIFICATION</scope>
</reference>
<dbReference type="InterPro" id="IPR010729">
    <property type="entry name" value="Ribosomal_uL29_mit"/>
</dbReference>
<dbReference type="PANTHER" id="PTHR21183">
    <property type="entry name" value="RIBOSOMAL PROTEIN L47, MITOCHONDRIAL-RELATED"/>
    <property type="match status" value="1"/>
</dbReference>
<dbReference type="Ensembl" id="ENSACDT00005000301.1">
    <property type="protein sequence ID" value="ENSACDP00005000258.1"/>
    <property type="gene ID" value="ENSACDG00005000184.1"/>
</dbReference>
<feature type="compositionally biased region" description="Low complexity" evidence="7">
    <location>
        <begin position="83"/>
        <end position="94"/>
    </location>
</feature>
<keyword evidence="5" id="KW-0687">Ribonucleoprotein</keyword>
<keyword evidence="9" id="KW-1185">Reference proteome</keyword>
<name>A0A8B9D3B7_ANSCY</name>
<evidence type="ECO:0000256" key="1">
    <source>
        <dbReference type="ARBA" id="ARBA00004173"/>
    </source>
</evidence>
<dbReference type="InterPro" id="IPR038340">
    <property type="entry name" value="MRP-L47_sf"/>
</dbReference>
<evidence type="ECO:0000313" key="8">
    <source>
        <dbReference type="Ensembl" id="ENSACDP00005000258.1"/>
    </source>
</evidence>
<accession>A0A8B9D3B7</accession>
<evidence type="ECO:0000256" key="2">
    <source>
        <dbReference type="ARBA" id="ARBA00009254"/>
    </source>
</evidence>
<evidence type="ECO:0000256" key="5">
    <source>
        <dbReference type="ARBA" id="ARBA00023274"/>
    </source>
</evidence>
<evidence type="ECO:0000256" key="6">
    <source>
        <dbReference type="ARBA" id="ARBA00035289"/>
    </source>
</evidence>
<dbReference type="GO" id="GO:0005762">
    <property type="term" value="C:mitochondrial large ribosomal subunit"/>
    <property type="evidence" value="ECO:0007669"/>
    <property type="project" value="TreeGrafter"/>
</dbReference>
<comment type="similarity">
    <text evidence="2">Belongs to the universal ribosomal protein uL29 family.</text>
</comment>
<feature type="compositionally biased region" description="Basic residues" evidence="7">
    <location>
        <begin position="104"/>
        <end position="113"/>
    </location>
</feature>
<proteinExistence type="inferred from homology"/>
<evidence type="ECO:0000313" key="9">
    <source>
        <dbReference type="Proteomes" id="UP000694521"/>
    </source>
</evidence>
<dbReference type="Pfam" id="PF06984">
    <property type="entry name" value="MRP-L47"/>
    <property type="match status" value="1"/>
</dbReference>
<dbReference type="GO" id="GO:0003735">
    <property type="term" value="F:structural constituent of ribosome"/>
    <property type="evidence" value="ECO:0007669"/>
    <property type="project" value="InterPro"/>
</dbReference>
<dbReference type="Gene3D" id="6.10.330.20">
    <property type="match status" value="1"/>
</dbReference>
<dbReference type="PANTHER" id="PTHR21183:SF18">
    <property type="entry name" value="LARGE RIBOSOMAL SUBUNIT PROTEIN UL29M"/>
    <property type="match status" value="1"/>
</dbReference>
<keyword evidence="3" id="KW-0689">Ribosomal protein</keyword>
<evidence type="ECO:0000256" key="7">
    <source>
        <dbReference type="SAM" id="MobiDB-lite"/>
    </source>
</evidence>
<dbReference type="AlphaFoldDB" id="A0A8B9D3B7"/>
<feature type="compositionally biased region" description="Low complexity" evidence="7">
    <location>
        <begin position="61"/>
        <end position="76"/>
    </location>
</feature>
<keyword evidence="4" id="KW-0496">Mitochondrion</keyword>
<evidence type="ECO:0000256" key="4">
    <source>
        <dbReference type="ARBA" id="ARBA00023128"/>
    </source>
</evidence>
<dbReference type="GO" id="GO:0032543">
    <property type="term" value="P:mitochondrial translation"/>
    <property type="evidence" value="ECO:0007669"/>
    <property type="project" value="TreeGrafter"/>
</dbReference>
<reference evidence="8" key="1">
    <citation type="submission" date="2025-08" db="UniProtKB">
        <authorList>
            <consortium name="Ensembl"/>
        </authorList>
    </citation>
    <scope>IDENTIFICATION</scope>
</reference>
<feature type="region of interest" description="Disordered" evidence="7">
    <location>
        <begin position="44"/>
        <end position="185"/>
    </location>
</feature>
<comment type="subcellular location">
    <subcellularLocation>
        <location evidence="1">Mitochondrion</location>
    </subcellularLocation>
</comment>
<protein>
    <recommendedName>
        <fullName evidence="6">Large ribosomal subunit protein uL29m</fullName>
    </recommendedName>
</protein>
<sequence>MNVSLPTLWTDSSLRVRPNKHITEPNYFCTGPIIGSQVHLAWGRPVTRSSGPQTRREAQQPGTTGASPTTTSGPGAEPLGPGRAVPSAPRSRSPAPRPPAPRSGHLRSPRSPHRRDLPLHPLRPRSRRGPTDGAGQAGGPGGPREPSAAPRRPPRSPGSCRPQQQAHGRHGWCWQRGGAGGRARSQAGAILRKGRTLHMLPAPSCATSAAPGKMAAAATAVAALGRRLTGALRLAGARPGWAAAGIPGLTRNLFHKNLAKVEPPHQLKFLHTTLSRSGLEEFFDDPKNWGEKTVKSGDAWNIKQLRGKSSEDLHKLWYVLLKEKNMLLTLEQESKRQQRPMPSPERLEKVQKSMKNIDLVVKERETALRLLQTGHEKPVPGEWRNDFLGRTYWYTYKEWPIPWYLNKKYKKRKFFYLPHVNHFIRLRLEKHLCVRARRQNLEKKRQKVLHMKFPHLAVKSQSQ</sequence>
<organism evidence="8 9">
    <name type="scientific">Anser cygnoides</name>
    <name type="common">Swan goose</name>
    <dbReference type="NCBI Taxonomy" id="8845"/>
    <lineage>
        <taxon>Eukaryota</taxon>
        <taxon>Metazoa</taxon>
        <taxon>Chordata</taxon>
        <taxon>Craniata</taxon>
        <taxon>Vertebrata</taxon>
        <taxon>Euteleostomi</taxon>
        <taxon>Archelosauria</taxon>
        <taxon>Archosauria</taxon>
        <taxon>Dinosauria</taxon>
        <taxon>Saurischia</taxon>
        <taxon>Theropoda</taxon>
        <taxon>Coelurosauria</taxon>
        <taxon>Aves</taxon>
        <taxon>Neognathae</taxon>
        <taxon>Galloanserae</taxon>
        <taxon>Anseriformes</taxon>
        <taxon>Anatidae</taxon>
        <taxon>Anserinae</taxon>
        <taxon>Anser</taxon>
    </lineage>
</organism>